<dbReference type="AlphaFoldDB" id="A0A4S4MYY6"/>
<name>A0A4S4MYY6_9APHY</name>
<keyword evidence="3" id="KW-1185">Reference proteome</keyword>
<feature type="compositionally biased region" description="Low complexity" evidence="1">
    <location>
        <begin position="125"/>
        <end position="142"/>
    </location>
</feature>
<feature type="region of interest" description="Disordered" evidence="1">
    <location>
        <begin position="170"/>
        <end position="189"/>
    </location>
</feature>
<organism evidence="2 3">
    <name type="scientific">Antrodiella citrinella</name>
    <dbReference type="NCBI Taxonomy" id="2447956"/>
    <lineage>
        <taxon>Eukaryota</taxon>
        <taxon>Fungi</taxon>
        <taxon>Dikarya</taxon>
        <taxon>Basidiomycota</taxon>
        <taxon>Agaricomycotina</taxon>
        <taxon>Agaricomycetes</taxon>
        <taxon>Polyporales</taxon>
        <taxon>Steccherinaceae</taxon>
        <taxon>Antrodiella</taxon>
    </lineage>
</organism>
<dbReference type="EMBL" id="SGPM01000054">
    <property type="protein sequence ID" value="THH31195.1"/>
    <property type="molecule type" value="Genomic_DNA"/>
</dbReference>
<evidence type="ECO:0000256" key="1">
    <source>
        <dbReference type="SAM" id="MobiDB-lite"/>
    </source>
</evidence>
<feature type="region of interest" description="Disordered" evidence="1">
    <location>
        <begin position="40"/>
        <end position="146"/>
    </location>
</feature>
<proteinExistence type="predicted"/>
<evidence type="ECO:0000313" key="2">
    <source>
        <dbReference type="EMBL" id="THH31195.1"/>
    </source>
</evidence>
<evidence type="ECO:0000313" key="3">
    <source>
        <dbReference type="Proteomes" id="UP000308730"/>
    </source>
</evidence>
<comment type="caution">
    <text evidence="2">The sequence shown here is derived from an EMBL/GenBank/DDBJ whole genome shotgun (WGS) entry which is preliminary data.</text>
</comment>
<feature type="compositionally biased region" description="Polar residues" evidence="1">
    <location>
        <begin position="79"/>
        <end position="91"/>
    </location>
</feature>
<protein>
    <submittedName>
        <fullName evidence="2">Uncharacterized protein</fullName>
    </submittedName>
</protein>
<dbReference type="Proteomes" id="UP000308730">
    <property type="component" value="Unassembled WGS sequence"/>
</dbReference>
<feature type="compositionally biased region" description="Low complexity" evidence="1">
    <location>
        <begin position="175"/>
        <end position="188"/>
    </location>
</feature>
<dbReference type="OrthoDB" id="3064136at2759"/>
<reference evidence="2 3" key="1">
    <citation type="submission" date="2019-02" db="EMBL/GenBank/DDBJ databases">
        <title>Genome sequencing of the rare red list fungi Antrodiella citrinella (Flaviporus citrinellus).</title>
        <authorList>
            <person name="Buettner E."/>
            <person name="Kellner H."/>
        </authorList>
    </citation>
    <scope>NUCLEOTIDE SEQUENCE [LARGE SCALE GENOMIC DNA]</scope>
    <source>
        <strain evidence="2 3">DSM 108506</strain>
    </source>
</reference>
<accession>A0A4S4MYY6</accession>
<sequence>MSKRPASIASFDSETLDFFDDRNASFRTSKLTAAGAVFGSAPRYRAPTDPAQRTIATQPSPSSRLQRRSSEALPRAIPTTPSRLRSSSAAQVQEKVPERPGSPDIEAILAKTPRPRKTSTVSPPRSLLRSGQRSQSTLSLRLNAKERKSVAEDDESIFSISDYGMLLEEDESQSDEAGGSESDSSIDIHTPLPHLMFRDGLLSPRSKLLPQDSKKPAVYPFKEKADDRSRSVLSIASTVGSFVTKTGMGLTTGLGWSDSEDEDAPSALTRRLITTTIDRKRSATYVVPFYLACAAIQTTSKEELGNTPCLVPIHASQYGAQTTYYAGRSTQGKEQNDFCLLKHQVNSQDTSNTLFRSASRITVASEKYFFGVKQTDSFAKKQSQDGVICFLDGTQHTICTQAKSGFTGFCQYIVADVHRKQQLWLGLLHLHGFSVFGLGSATSASRSEPQLSFAVSRSHCCFGIHFVNFCFSSTCPAPGGGSFRIRASPTYSDIIRATTSPSGAFAHAHAEPHPVVFLYPAITSTASLQVSPTQSSGRCWHDLSLICLTSRLFLNCLLLPCHLALRWLVAFRISTDQSLFAAATSNTYWCAAEAAHRHRDGLQDELIPEFAGSGIGAAHADAGHRAYTCHYVR</sequence>
<gene>
    <name evidence="2" type="ORF">EUX98_g2963</name>
</gene>